<keyword evidence="2" id="KW-1185">Reference proteome</keyword>
<name>A0AAN6ZLW3_9PEZI</name>
<dbReference type="EMBL" id="MU853580">
    <property type="protein sequence ID" value="KAK4144095.1"/>
    <property type="molecule type" value="Genomic_DNA"/>
</dbReference>
<protein>
    <submittedName>
        <fullName evidence="1">Uncharacterized protein</fullName>
    </submittedName>
</protein>
<reference evidence="1" key="2">
    <citation type="submission" date="2023-05" db="EMBL/GenBank/DDBJ databases">
        <authorList>
            <consortium name="Lawrence Berkeley National Laboratory"/>
            <person name="Steindorff A."/>
            <person name="Hensen N."/>
            <person name="Bonometti L."/>
            <person name="Westerberg I."/>
            <person name="Brannstrom I.O."/>
            <person name="Guillou S."/>
            <person name="Cros-Aarteil S."/>
            <person name="Calhoun S."/>
            <person name="Haridas S."/>
            <person name="Kuo A."/>
            <person name="Mondo S."/>
            <person name="Pangilinan J."/>
            <person name="Riley R."/>
            <person name="Labutti K."/>
            <person name="Andreopoulos B."/>
            <person name="Lipzen A."/>
            <person name="Chen C."/>
            <person name="Yanf M."/>
            <person name="Daum C."/>
            <person name="Ng V."/>
            <person name="Clum A."/>
            <person name="Ohm R."/>
            <person name="Martin F."/>
            <person name="Silar P."/>
            <person name="Natvig D."/>
            <person name="Lalanne C."/>
            <person name="Gautier V."/>
            <person name="Ament-Velasquez S.L."/>
            <person name="Kruys A."/>
            <person name="Hutchinson M.I."/>
            <person name="Powell A.J."/>
            <person name="Barry K."/>
            <person name="Miller A.N."/>
            <person name="Grigoriev I.V."/>
            <person name="Debuchy R."/>
            <person name="Gladieux P."/>
            <person name="Thoren M.H."/>
            <person name="Johannesson H."/>
        </authorList>
    </citation>
    <scope>NUCLEOTIDE SEQUENCE</scope>
    <source>
        <strain evidence="1">CBS 141.50</strain>
    </source>
</reference>
<comment type="caution">
    <text evidence="1">The sequence shown here is derived from an EMBL/GenBank/DDBJ whole genome shotgun (WGS) entry which is preliminary data.</text>
</comment>
<dbReference type="GeneID" id="87817178"/>
<dbReference type="Proteomes" id="UP001302676">
    <property type="component" value="Unassembled WGS sequence"/>
</dbReference>
<organism evidence="1 2">
    <name type="scientific">Dichotomopilus funicola</name>
    <dbReference type="NCBI Taxonomy" id="1934379"/>
    <lineage>
        <taxon>Eukaryota</taxon>
        <taxon>Fungi</taxon>
        <taxon>Dikarya</taxon>
        <taxon>Ascomycota</taxon>
        <taxon>Pezizomycotina</taxon>
        <taxon>Sordariomycetes</taxon>
        <taxon>Sordariomycetidae</taxon>
        <taxon>Sordariales</taxon>
        <taxon>Chaetomiaceae</taxon>
        <taxon>Dichotomopilus</taxon>
    </lineage>
</organism>
<accession>A0AAN6ZLW3</accession>
<sequence length="73" mass="8356">MARWEDIREDLFEAILQAQVPITKDQQAEIVKIMKEKGYDISWNAIRLEKEGILSRRQESKCFDSAASAVSAV</sequence>
<proteinExistence type="predicted"/>
<evidence type="ECO:0000313" key="1">
    <source>
        <dbReference type="EMBL" id="KAK4144095.1"/>
    </source>
</evidence>
<reference evidence="1" key="1">
    <citation type="journal article" date="2023" name="Mol. Phylogenet. Evol.">
        <title>Genome-scale phylogeny and comparative genomics of the fungal order Sordariales.</title>
        <authorList>
            <person name="Hensen N."/>
            <person name="Bonometti L."/>
            <person name="Westerberg I."/>
            <person name="Brannstrom I.O."/>
            <person name="Guillou S."/>
            <person name="Cros-Aarteil S."/>
            <person name="Calhoun S."/>
            <person name="Haridas S."/>
            <person name="Kuo A."/>
            <person name="Mondo S."/>
            <person name="Pangilinan J."/>
            <person name="Riley R."/>
            <person name="LaButti K."/>
            <person name="Andreopoulos B."/>
            <person name="Lipzen A."/>
            <person name="Chen C."/>
            <person name="Yan M."/>
            <person name="Daum C."/>
            <person name="Ng V."/>
            <person name="Clum A."/>
            <person name="Steindorff A."/>
            <person name="Ohm R.A."/>
            <person name="Martin F."/>
            <person name="Silar P."/>
            <person name="Natvig D.O."/>
            <person name="Lalanne C."/>
            <person name="Gautier V."/>
            <person name="Ament-Velasquez S.L."/>
            <person name="Kruys A."/>
            <person name="Hutchinson M.I."/>
            <person name="Powell A.J."/>
            <person name="Barry K."/>
            <person name="Miller A.N."/>
            <person name="Grigoriev I.V."/>
            <person name="Debuchy R."/>
            <person name="Gladieux P."/>
            <person name="Hiltunen Thoren M."/>
            <person name="Johannesson H."/>
        </authorList>
    </citation>
    <scope>NUCLEOTIDE SEQUENCE</scope>
    <source>
        <strain evidence="1">CBS 141.50</strain>
    </source>
</reference>
<gene>
    <name evidence="1" type="ORF">C8A04DRAFT_28214</name>
</gene>
<evidence type="ECO:0000313" key="2">
    <source>
        <dbReference type="Proteomes" id="UP001302676"/>
    </source>
</evidence>
<dbReference type="RefSeq" id="XP_062637466.1">
    <property type="nucleotide sequence ID" value="XM_062780565.1"/>
</dbReference>
<dbReference type="AlphaFoldDB" id="A0AAN6ZLW3"/>